<proteinExistence type="predicted"/>
<name>A0A4Z1EF35_9HELO</name>
<evidence type="ECO:0000256" key="1">
    <source>
        <dbReference type="SAM" id="Coils"/>
    </source>
</evidence>
<dbReference type="OrthoDB" id="5066239at2759"/>
<dbReference type="EMBL" id="PQXH01000239">
    <property type="protein sequence ID" value="TGO07897.1"/>
    <property type="molecule type" value="Genomic_DNA"/>
</dbReference>
<dbReference type="SUPFAM" id="SSF58100">
    <property type="entry name" value="Bacterial hemolysins"/>
    <property type="match status" value="1"/>
</dbReference>
<dbReference type="AlphaFoldDB" id="A0A4Z1EF35"/>
<organism evidence="2 3">
    <name type="scientific">Botrytis tulipae</name>
    <dbReference type="NCBI Taxonomy" id="87230"/>
    <lineage>
        <taxon>Eukaryota</taxon>
        <taxon>Fungi</taxon>
        <taxon>Dikarya</taxon>
        <taxon>Ascomycota</taxon>
        <taxon>Pezizomycotina</taxon>
        <taxon>Leotiomycetes</taxon>
        <taxon>Helotiales</taxon>
        <taxon>Sclerotiniaceae</taxon>
        <taxon>Botrytis</taxon>
    </lineage>
</organism>
<evidence type="ECO:0000313" key="2">
    <source>
        <dbReference type="EMBL" id="TGO07897.1"/>
    </source>
</evidence>
<comment type="caution">
    <text evidence="2">The sequence shown here is derived from an EMBL/GenBank/DDBJ whole genome shotgun (WGS) entry which is preliminary data.</text>
</comment>
<accession>A0A4Z1EF35</accession>
<evidence type="ECO:0000313" key="3">
    <source>
        <dbReference type="Proteomes" id="UP000297777"/>
    </source>
</evidence>
<dbReference type="Proteomes" id="UP000297777">
    <property type="component" value="Unassembled WGS sequence"/>
</dbReference>
<gene>
    <name evidence="2" type="ORF">BTUL_0239g00070</name>
</gene>
<keyword evidence="1" id="KW-0175">Coiled coil</keyword>
<dbReference type="Gene3D" id="1.20.1170.10">
    <property type="match status" value="1"/>
</dbReference>
<protein>
    <submittedName>
        <fullName evidence="2">Uncharacterized protein</fullName>
    </submittedName>
</protein>
<keyword evidence="3" id="KW-1185">Reference proteome</keyword>
<sequence>MAPQWNPADPKEQEEKKAFENLSQSTDKVLLPSSDPAQPNRFILRSKGYFDLQAYVLSGKELPTSYAKFDAKITKTAFKKLTEFDTEIYTKTRDAIVSIGSSCLDYHTNHLSKLVTAGQTAIQFSDNTTELLENADGVNLRHNLDIILDEKYTSSSTFDAAYKDAKEAAKMTLGMLSDDAKEKQKKTDEITQTLITFKTETLKNQPNVEFLMKQYKTGPVANNSKDHKTPYLEYLNKDLADSLVRFRNMVTEASEKYSEWDKNTAIAIGTCWFGPIGWIVMGIHAAKAVSLRSAYDDLQSQIARLQEDRQEETDLITFVNQMVTQCKDIGPKMTDAITAMTELSLLFSNQSDCYDKIAVSLDRMKTSTDLAALITRKKFIQYQIDVCTKKLKDLKVVAEEFTRSIITQVKL</sequence>
<reference evidence="2 3" key="1">
    <citation type="submission" date="2017-12" db="EMBL/GenBank/DDBJ databases">
        <title>Comparative genomics of Botrytis spp.</title>
        <authorList>
            <person name="Valero-Jimenez C.A."/>
            <person name="Tapia P."/>
            <person name="Veloso J."/>
            <person name="Silva-Moreno E."/>
            <person name="Staats M."/>
            <person name="Valdes J.H."/>
            <person name="Van Kan J.A.L."/>
        </authorList>
    </citation>
    <scope>NUCLEOTIDE SEQUENCE [LARGE SCALE GENOMIC DNA]</scope>
    <source>
        <strain evidence="2 3">Bt9001</strain>
    </source>
</reference>
<feature type="coiled-coil region" evidence="1">
    <location>
        <begin position="288"/>
        <end position="315"/>
    </location>
</feature>